<accession>A0ABR6YAY1</accession>
<organism evidence="2 3">
    <name type="scientific">Undibacterium flavidum</name>
    <dbReference type="NCBI Taxonomy" id="2762297"/>
    <lineage>
        <taxon>Bacteria</taxon>
        <taxon>Pseudomonadati</taxon>
        <taxon>Pseudomonadota</taxon>
        <taxon>Betaproteobacteria</taxon>
        <taxon>Burkholderiales</taxon>
        <taxon>Oxalobacteraceae</taxon>
        <taxon>Undibacterium</taxon>
    </lineage>
</organism>
<comment type="caution">
    <text evidence="2">The sequence shown here is derived from an EMBL/GenBank/DDBJ whole genome shotgun (WGS) entry which is preliminary data.</text>
</comment>
<dbReference type="Pfam" id="PF20597">
    <property type="entry name" value="pAdhesive_15"/>
    <property type="match status" value="1"/>
</dbReference>
<reference evidence="2 3" key="1">
    <citation type="submission" date="2020-08" db="EMBL/GenBank/DDBJ databases">
        <title>Novel species isolated from subtropical streams in China.</title>
        <authorList>
            <person name="Lu H."/>
        </authorList>
    </citation>
    <scope>NUCLEOTIDE SEQUENCE [LARGE SCALE GENOMIC DNA]</scope>
    <source>
        <strain evidence="2 3">LX15W</strain>
    </source>
</reference>
<protein>
    <submittedName>
        <fullName evidence="2">Choice-of-anchor A family protein</fullName>
    </submittedName>
</protein>
<gene>
    <name evidence="2" type="ORF">H8K55_09065</name>
</gene>
<sequence length="301" mass="32808">MQRKQDRQSKMHAHKTPNKGKQMFKQVWLTLCVWGSLSAAAYAQQIDLGVAAQYSGFFFGNVSKIPDIEGRMALGGDLDVGGASIGGRVPAGSTQASLVVGGNLVSFTGGTIWSNGHTNSWGEYVGTKSNNVAKYHDLRKVNVSPIDFAAERTYLTILSQQLRDTPPTGTVSQLYAEVTLTGSNRDIEFFNLKAEQVKSTLNFALKNIKPTAYVILNVAADEQRKLRLSINMKAFAGRNQRTLFNLHDTDVLNMLNVRVEGSVLAPYACVKDSSGHLEGTIVAASWDNSMEIGYGPFLPTK</sequence>
<evidence type="ECO:0000313" key="3">
    <source>
        <dbReference type="Proteomes" id="UP000624279"/>
    </source>
</evidence>
<dbReference type="NCBIfam" id="TIGR04215">
    <property type="entry name" value="choice_anch_A"/>
    <property type="match status" value="1"/>
</dbReference>
<keyword evidence="3" id="KW-1185">Reference proteome</keyword>
<feature type="domain" description="Choice-of-anchor A" evidence="1">
    <location>
        <begin position="48"/>
        <end position="292"/>
    </location>
</feature>
<dbReference type="EMBL" id="JACOGA010000007">
    <property type="protein sequence ID" value="MBC3873737.1"/>
    <property type="molecule type" value="Genomic_DNA"/>
</dbReference>
<dbReference type="RefSeq" id="WP_186941770.1">
    <property type="nucleotide sequence ID" value="NZ_JACOGA010000007.1"/>
</dbReference>
<evidence type="ECO:0000259" key="1">
    <source>
        <dbReference type="Pfam" id="PF20597"/>
    </source>
</evidence>
<dbReference type="Proteomes" id="UP000624279">
    <property type="component" value="Unassembled WGS sequence"/>
</dbReference>
<dbReference type="InterPro" id="IPR026588">
    <property type="entry name" value="Choice_anch_A"/>
</dbReference>
<evidence type="ECO:0000313" key="2">
    <source>
        <dbReference type="EMBL" id="MBC3873737.1"/>
    </source>
</evidence>
<name>A0ABR6YAY1_9BURK</name>
<proteinExistence type="predicted"/>